<keyword evidence="5" id="KW-0547">Nucleotide-binding</keyword>
<keyword evidence="4" id="KW-0677">Repeat</keyword>
<evidence type="ECO:0000256" key="10">
    <source>
        <dbReference type="SAM" id="MobiDB-lite"/>
    </source>
</evidence>
<dbReference type="PROSITE" id="PS51178">
    <property type="entry name" value="PASTA"/>
    <property type="match status" value="1"/>
</dbReference>
<keyword evidence="2 14" id="KW-0723">Serine/threonine-protein kinase</keyword>
<evidence type="ECO:0000256" key="9">
    <source>
        <dbReference type="ARBA" id="ARBA00048679"/>
    </source>
</evidence>
<keyword evidence="3" id="KW-0808">Transferase</keyword>
<dbReference type="SMART" id="SM00220">
    <property type="entry name" value="S_TKc"/>
    <property type="match status" value="1"/>
</dbReference>
<dbReference type="PROSITE" id="PS00108">
    <property type="entry name" value="PROTEIN_KINASE_ST"/>
    <property type="match status" value="1"/>
</dbReference>
<dbReference type="PANTHER" id="PTHR43289:SF6">
    <property type="entry name" value="SERINE_THREONINE-PROTEIN KINASE NEKL-3"/>
    <property type="match status" value="1"/>
</dbReference>
<keyword evidence="7" id="KW-0067">ATP-binding</keyword>
<evidence type="ECO:0000256" key="6">
    <source>
        <dbReference type="ARBA" id="ARBA00022777"/>
    </source>
</evidence>
<dbReference type="Gene3D" id="3.30.200.20">
    <property type="entry name" value="Phosphorylase Kinase, domain 1"/>
    <property type="match status" value="1"/>
</dbReference>
<accession>W9GKV1</accession>
<feature type="compositionally biased region" description="Low complexity" evidence="10">
    <location>
        <begin position="476"/>
        <end position="488"/>
    </location>
</feature>
<evidence type="ECO:0000256" key="7">
    <source>
        <dbReference type="ARBA" id="ARBA00022840"/>
    </source>
</evidence>
<dbReference type="SUPFAM" id="SSF56112">
    <property type="entry name" value="Protein kinase-like (PK-like)"/>
    <property type="match status" value="1"/>
</dbReference>
<dbReference type="InterPro" id="IPR000719">
    <property type="entry name" value="Prot_kinase_dom"/>
</dbReference>
<dbReference type="GO" id="GO:0005524">
    <property type="term" value="F:ATP binding"/>
    <property type="evidence" value="ECO:0007669"/>
    <property type="project" value="UniProtKB-KW"/>
</dbReference>
<dbReference type="AlphaFoldDB" id="W9GKV1"/>
<dbReference type="InterPro" id="IPR005543">
    <property type="entry name" value="PASTA_dom"/>
</dbReference>
<dbReference type="EMBL" id="AWQS01000089">
    <property type="protein sequence ID" value="EWT05752.1"/>
    <property type="molecule type" value="Genomic_DNA"/>
</dbReference>
<sequence>MAPTRLAGRYVLRELIASGGMGEVHLATDERLGRQVAVKVLSRALTDSPESVERFRREALAAAGLSHPNVARVYDYGVEGERHFIVMEHLEGRSLDRLLRDRGSLAPDEAVAIASQVCAALGAAHRAGIVHRDVKPGNVMVAPDGTVKVTDFGISKALGASPLTDTGTILGTAAYLPPEVGRGASAGPKSDLYSLGIVLYQMLTGQVPFAAESPVAVAMRHVSEDVPLPSGVVPGLPAFLDDVVARATRRDPDERFANAEAMGEALQGRDTQPIPESAAPEPTQPMTRAMAAPARATEAMSSPAPPPEGAPHSTTRALPILTPDREHTRHDRERTGRRRRRGALVALAAALLIGLGALGTSLLSGGDQGPTATTPPSQVPSSTASPTSSQPSTTAAPAGVVPAGLVGSDLATAEAALKKAGLSYRWRMVASDAPRNQVIEATPAAGTAMPPDQPVMLTISRGPANASNTSQNSDTAGNNNGNGNSSGKAKGRDKGKGH</sequence>
<evidence type="ECO:0000259" key="12">
    <source>
        <dbReference type="PROSITE" id="PS50011"/>
    </source>
</evidence>
<dbReference type="GO" id="GO:0004674">
    <property type="term" value="F:protein serine/threonine kinase activity"/>
    <property type="evidence" value="ECO:0007669"/>
    <property type="project" value="UniProtKB-KW"/>
</dbReference>
<evidence type="ECO:0000256" key="3">
    <source>
        <dbReference type="ARBA" id="ARBA00022679"/>
    </source>
</evidence>
<feature type="region of interest" description="Disordered" evidence="10">
    <location>
        <begin position="443"/>
        <end position="498"/>
    </location>
</feature>
<dbReference type="Gene3D" id="3.30.10.20">
    <property type="match status" value="1"/>
</dbReference>
<dbReference type="Pfam" id="PF00069">
    <property type="entry name" value="Pkinase"/>
    <property type="match status" value="1"/>
</dbReference>
<evidence type="ECO:0000313" key="15">
    <source>
        <dbReference type="Proteomes" id="UP000019494"/>
    </source>
</evidence>
<keyword evidence="11" id="KW-0812">Transmembrane</keyword>
<dbReference type="InterPro" id="IPR011009">
    <property type="entry name" value="Kinase-like_dom_sf"/>
</dbReference>
<evidence type="ECO:0000256" key="1">
    <source>
        <dbReference type="ARBA" id="ARBA00012513"/>
    </source>
</evidence>
<dbReference type="Pfam" id="PF03793">
    <property type="entry name" value="PASTA"/>
    <property type="match status" value="1"/>
</dbReference>
<dbReference type="FunFam" id="3.30.200.20:FF:000035">
    <property type="entry name" value="Serine/threonine protein kinase Stk1"/>
    <property type="match status" value="1"/>
</dbReference>
<keyword evidence="11" id="KW-1133">Transmembrane helix</keyword>
<dbReference type="EC" id="2.7.11.1" evidence="1"/>
<dbReference type="PATRIC" id="fig|584657.3.peg.2351"/>
<feature type="domain" description="Protein kinase" evidence="12">
    <location>
        <begin position="10"/>
        <end position="267"/>
    </location>
</feature>
<feature type="compositionally biased region" description="Basic and acidic residues" evidence="10">
    <location>
        <begin position="323"/>
        <end position="334"/>
    </location>
</feature>
<dbReference type="CDD" id="cd06577">
    <property type="entry name" value="PASTA_pknB"/>
    <property type="match status" value="1"/>
</dbReference>
<feature type="region of interest" description="Disordered" evidence="10">
    <location>
        <begin position="366"/>
        <end position="397"/>
    </location>
</feature>
<comment type="catalytic activity">
    <reaction evidence="9">
        <text>L-seryl-[protein] + ATP = O-phospho-L-seryl-[protein] + ADP + H(+)</text>
        <dbReference type="Rhea" id="RHEA:17989"/>
        <dbReference type="Rhea" id="RHEA-COMP:9863"/>
        <dbReference type="Rhea" id="RHEA-COMP:11604"/>
        <dbReference type="ChEBI" id="CHEBI:15378"/>
        <dbReference type="ChEBI" id="CHEBI:29999"/>
        <dbReference type="ChEBI" id="CHEBI:30616"/>
        <dbReference type="ChEBI" id="CHEBI:83421"/>
        <dbReference type="ChEBI" id="CHEBI:456216"/>
        <dbReference type="EC" id="2.7.11.1"/>
    </reaction>
</comment>
<dbReference type="FunFam" id="1.10.510.10:FF:000021">
    <property type="entry name" value="Serine/threonine protein kinase"/>
    <property type="match status" value="1"/>
</dbReference>
<protein>
    <recommendedName>
        <fullName evidence="1">non-specific serine/threonine protein kinase</fullName>
        <ecNumber evidence="1">2.7.11.1</ecNumber>
    </recommendedName>
</protein>
<evidence type="ECO:0000313" key="14">
    <source>
        <dbReference type="EMBL" id="EWT05752.1"/>
    </source>
</evidence>
<gene>
    <name evidence="14" type="ORF">N864_02665</name>
</gene>
<evidence type="ECO:0000256" key="8">
    <source>
        <dbReference type="ARBA" id="ARBA00047899"/>
    </source>
</evidence>
<dbReference type="Proteomes" id="UP000019494">
    <property type="component" value="Unassembled WGS sequence"/>
</dbReference>
<keyword evidence="6 14" id="KW-0418">Kinase</keyword>
<evidence type="ECO:0000256" key="5">
    <source>
        <dbReference type="ARBA" id="ARBA00022741"/>
    </source>
</evidence>
<name>W9GKV1_9MICO</name>
<feature type="compositionally biased region" description="Low complexity" evidence="10">
    <location>
        <begin position="284"/>
        <end position="300"/>
    </location>
</feature>
<comment type="caution">
    <text evidence="14">The sequence shown here is derived from an EMBL/GenBank/DDBJ whole genome shotgun (WGS) entry which is preliminary data.</text>
</comment>
<evidence type="ECO:0000256" key="11">
    <source>
        <dbReference type="SAM" id="Phobius"/>
    </source>
</evidence>
<feature type="compositionally biased region" description="Polar residues" evidence="10">
    <location>
        <begin position="465"/>
        <end position="475"/>
    </location>
</feature>
<dbReference type="PROSITE" id="PS50011">
    <property type="entry name" value="PROTEIN_KINASE_DOM"/>
    <property type="match status" value="1"/>
</dbReference>
<feature type="domain" description="PASTA" evidence="13">
    <location>
        <begin position="396"/>
        <end position="461"/>
    </location>
</feature>
<reference evidence="15" key="1">
    <citation type="submission" date="2013-08" db="EMBL/GenBank/DDBJ databases">
        <title>Intrasporangium oryzae NRRL B-24470.</title>
        <authorList>
            <person name="Liu H."/>
            <person name="Wang G."/>
        </authorList>
    </citation>
    <scope>NUCLEOTIDE SEQUENCE [LARGE SCALE GENOMIC DNA]</scope>
    <source>
        <strain evidence="15">Q5-1</strain>
    </source>
</reference>
<keyword evidence="11" id="KW-0472">Membrane</keyword>
<dbReference type="InterPro" id="IPR008271">
    <property type="entry name" value="Ser/Thr_kinase_AS"/>
</dbReference>
<feature type="transmembrane region" description="Helical" evidence="11">
    <location>
        <begin position="342"/>
        <end position="363"/>
    </location>
</feature>
<proteinExistence type="predicted"/>
<dbReference type="GO" id="GO:0045717">
    <property type="term" value="P:negative regulation of fatty acid biosynthetic process"/>
    <property type="evidence" value="ECO:0007669"/>
    <property type="project" value="UniProtKB-ARBA"/>
</dbReference>
<evidence type="ECO:0000256" key="4">
    <source>
        <dbReference type="ARBA" id="ARBA00022737"/>
    </source>
</evidence>
<organism evidence="14 15">
    <name type="scientific">Intrasporangium chromatireducens Q5-1</name>
    <dbReference type="NCBI Taxonomy" id="584657"/>
    <lineage>
        <taxon>Bacteria</taxon>
        <taxon>Bacillati</taxon>
        <taxon>Actinomycetota</taxon>
        <taxon>Actinomycetes</taxon>
        <taxon>Micrococcales</taxon>
        <taxon>Intrasporangiaceae</taxon>
        <taxon>Intrasporangium</taxon>
    </lineage>
</organism>
<comment type="catalytic activity">
    <reaction evidence="8">
        <text>L-threonyl-[protein] + ATP = O-phospho-L-threonyl-[protein] + ADP + H(+)</text>
        <dbReference type="Rhea" id="RHEA:46608"/>
        <dbReference type="Rhea" id="RHEA-COMP:11060"/>
        <dbReference type="Rhea" id="RHEA-COMP:11605"/>
        <dbReference type="ChEBI" id="CHEBI:15378"/>
        <dbReference type="ChEBI" id="CHEBI:30013"/>
        <dbReference type="ChEBI" id="CHEBI:30616"/>
        <dbReference type="ChEBI" id="CHEBI:61977"/>
        <dbReference type="ChEBI" id="CHEBI:456216"/>
        <dbReference type="EC" id="2.7.11.1"/>
    </reaction>
</comment>
<evidence type="ECO:0000256" key="2">
    <source>
        <dbReference type="ARBA" id="ARBA00022527"/>
    </source>
</evidence>
<keyword evidence="15" id="KW-1185">Reference proteome</keyword>
<evidence type="ECO:0000259" key="13">
    <source>
        <dbReference type="PROSITE" id="PS51178"/>
    </source>
</evidence>
<dbReference type="CDD" id="cd14014">
    <property type="entry name" value="STKc_PknB_like"/>
    <property type="match status" value="1"/>
</dbReference>
<dbReference type="Gene3D" id="1.10.510.10">
    <property type="entry name" value="Transferase(Phosphotransferase) domain 1"/>
    <property type="match status" value="1"/>
</dbReference>
<feature type="region of interest" description="Disordered" evidence="10">
    <location>
        <begin position="264"/>
        <end position="339"/>
    </location>
</feature>
<dbReference type="PANTHER" id="PTHR43289">
    <property type="entry name" value="MITOGEN-ACTIVATED PROTEIN KINASE KINASE KINASE 20-RELATED"/>
    <property type="match status" value="1"/>
</dbReference>